<reference evidence="2 3" key="1">
    <citation type="journal article" date="2018" name="Front. Plant Sci.">
        <title>Red Clover (Trifolium pratense) and Zigzag Clover (T. medium) - A Picture of Genomic Similarities and Differences.</title>
        <authorList>
            <person name="Dluhosova J."/>
            <person name="Istvanek J."/>
            <person name="Nedelnik J."/>
            <person name="Repkova J."/>
        </authorList>
    </citation>
    <scope>NUCLEOTIDE SEQUENCE [LARGE SCALE GENOMIC DNA]</scope>
    <source>
        <strain evidence="3">cv. 10/8</strain>
        <tissue evidence="2">Leaf</tissue>
    </source>
</reference>
<evidence type="ECO:0000313" key="3">
    <source>
        <dbReference type="Proteomes" id="UP000265520"/>
    </source>
</evidence>
<feature type="compositionally biased region" description="Basic and acidic residues" evidence="1">
    <location>
        <begin position="19"/>
        <end position="42"/>
    </location>
</feature>
<protein>
    <submittedName>
        <fullName evidence="2">Uncharacterized protein</fullName>
    </submittedName>
</protein>
<evidence type="ECO:0000256" key="1">
    <source>
        <dbReference type="SAM" id="MobiDB-lite"/>
    </source>
</evidence>
<dbReference type="AlphaFoldDB" id="A0A392R0A3"/>
<accession>A0A392R0A3</accession>
<name>A0A392R0A3_9FABA</name>
<keyword evidence="3" id="KW-1185">Reference proteome</keyword>
<dbReference type="EMBL" id="LXQA010176450">
    <property type="protein sequence ID" value="MCI30023.1"/>
    <property type="molecule type" value="Genomic_DNA"/>
</dbReference>
<sequence length="73" mass="7975">EVRDGKIVPLPGYQSDSDSEQKEESVHMEGVERQGESAHDDDPTQPGNEGEQINLSMEICRTNQGTDFGACVP</sequence>
<dbReference type="Proteomes" id="UP000265520">
    <property type="component" value="Unassembled WGS sequence"/>
</dbReference>
<feature type="region of interest" description="Disordered" evidence="1">
    <location>
        <begin position="1"/>
        <end position="51"/>
    </location>
</feature>
<proteinExistence type="predicted"/>
<evidence type="ECO:0000313" key="2">
    <source>
        <dbReference type="EMBL" id="MCI30023.1"/>
    </source>
</evidence>
<feature type="non-terminal residue" evidence="2">
    <location>
        <position position="1"/>
    </location>
</feature>
<organism evidence="2 3">
    <name type="scientific">Trifolium medium</name>
    <dbReference type="NCBI Taxonomy" id="97028"/>
    <lineage>
        <taxon>Eukaryota</taxon>
        <taxon>Viridiplantae</taxon>
        <taxon>Streptophyta</taxon>
        <taxon>Embryophyta</taxon>
        <taxon>Tracheophyta</taxon>
        <taxon>Spermatophyta</taxon>
        <taxon>Magnoliopsida</taxon>
        <taxon>eudicotyledons</taxon>
        <taxon>Gunneridae</taxon>
        <taxon>Pentapetalae</taxon>
        <taxon>rosids</taxon>
        <taxon>fabids</taxon>
        <taxon>Fabales</taxon>
        <taxon>Fabaceae</taxon>
        <taxon>Papilionoideae</taxon>
        <taxon>50 kb inversion clade</taxon>
        <taxon>NPAAA clade</taxon>
        <taxon>Hologalegina</taxon>
        <taxon>IRL clade</taxon>
        <taxon>Trifolieae</taxon>
        <taxon>Trifolium</taxon>
    </lineage>
</organism>
<comment type="caution">
    <text evidence="2">The sequence shown here is derived from an EMBL/GenBank/DDBJ whole genome shotgun (WGS) entry which is preliminary data.</text>
</comment>